<sequence>MEIAGQALTAPAHVANRLGYLYRLLAGVTVVQRNIIALLRQVQRKETTDAGRSAGNKCGLTQGFDAATPGSLG</sequence>
<reference evidence="3" key="1">
    <citation type="journal article" date="2019" name="Int. J. Syst. Evol. Microbiol.">
        <title>The Global Catalogue of Microorganisms (GCM) 10K type strain sequencing project: providing services to taxonomists for standard genome sequencing and annotation.</title>
        <authorList>
            <consortium name="The Broad Institute Genomics Platform"/>
            <consortium name="The Broad Institute Genome Sequencing Center for Infectious Disease"/>
            <person name="Wu L."/>
            <person name="Ma J."/>
        </authorList>
    </citation>
    <scope>NUCLEOTIDE SEQUENCE [LARGE SCALE GENOMIC DNA]</scope>
    <source>
        <strain evidence="3">JCM 18472</strain>
    </source>
</reference>
<evidence type="ECO:0000256" key="1">
    <source>
        <dbReference type="SAM" id="MobiDB-lite"/>
    </source>
</evidence>
<comment type="caution">
    <text evidence="2">The sequence shown here is derived from an EMBL/GenBank/DDBJ whole genome shotgun (WGS) entry which is preliminary data.</text>
</comment>
<proteinExistence type="predicted"/>
<name>A0ABP9R4E0_9GAMM</name>
<accession>A0ABP9R4E0</accession>
<dbReference type="EMBL" id="BAABKI010000009">
    <property type="protein sequence ID" value="GAA5171388.1"/>
    <property type="molecule type" value="Genomic_DNA"/>
</dbReference>
<protein>
    <submittedName>
        <fullName evidence="2">Uncharacterized protein</fullName>
    </submittedName>
</protein>
<evidence type="ECO:0000313" key="2">
    <source>
        <dbReference type="EMBL" id="GAA5171388.1"/>
    </source>
</evidence>
<keyword evidence="3" id="KW-1185">Reference proteome</keyword>
<organism evidence="2 3">
    <name type="scientific">Modicisalibacter zincidurans</name>
    <dbReference type="NCBI Taxonomy" id="1178777"/>
    <lineage>
        <taxon>Bacteria</taxon>
        <taxon>Pseudomonadati</taxon>
        <taxon>Pseudomonadota</taxon>
        <taxon>Gammaproteobacteria</taxon>
        <taxon>Oceanospirillales</taxon>
        <taxon>Halomonadaceae</taxon>
        <taxon>Modicisalibacter</taxon>
    </lineage>
</organism>
<evidence type="ECO:0000313" key="3">
    <source>
        <dbReference type="Proteomes" id="UP001500074"/>
    </source>
</evidence>
<dbReference type="Proteomes" id="UP001500074">
    <property type="component" value="Unassembled WGS sequence"/>
</dbReference>
<feature type="region of interest" description="Disordered" evidence="1">
    <location>
        <begin position="47"/>
        <end position="73"/>
    </location>
</feature>
<gene>
    <name evidence="2" type="ORF">GCM10023342_06110</name>
</gene>